<evidence type="ECO:0000313" key="2">
    <source>
        <dbReference type="Proteomes" id="UP000237144"/>
    </source>
</evidence>
<dbReference type="OrthoDB" id="6359816at2759"/>
<evidence type="ECO:0000313" key="1">
    <source>
        <dbReference type="EMBL" id="POY72218.1"/>
    </source>
</evidence>
<keyword evidence="2" id="KW-1185">Reference proteome</keyword>
<dbReference type="Proteomes" id="UP000237144">
    <property type="component" value="Unassembled WGS sequence"/>
</dbReference>
<proteinExistence type="predicted"/>
<gene>
    <name evidence="1" type="ORF">BMF94_4724</name>
</gene>
<sequence>MSPDPASVCTEQRETVVTWLVEETQELIAKAAKGEKERVNYPKTIEGGAWQLSIEVDTVQISLDCSAYVSSAKGPELTRQSLRYTSTPSEAKKSELQGRGWAGFLNEQQIRRIEGKKTISLAPVSAPSPADTFAGDHTDFGPFLLDAGLPEEQTTLHAIDNVPSSTSTDKTALSLASNSSNMANGRRTFRCIEIPDCSLPHLSVYASYSTLRSFLYFLHTNEISFAPSLAHFFADAAETSSDSKPTSAQSRRWLRSKERSSLPEVGNAHALYRLGDCYLHEELKRRAKNAILENITVNSVSRVIDTIITSQAPFELFSDLSHDYEDVRIPILDFVAANMVSMVVFGSVNDRLEATALQTLVRKTPGWKRIMKLIDAGEVQGGGTVLNKLLNGDE</sequence>
<comment type="caution">
    <text evidence="1">The sequence shown here is derived from an EMBL/GenBank/DDBJ whole genome shotgun (WGS) entry which is preliminary data.</text>
</comment>
<name>A0A2S5B612_9BASI</name>
<dbReference type="Gene3D" id="3.30.710.10">
    <property type="entry name" value="Potassium Channel Kv1.1, Chain A"/>
    <property type="match status" value="1"/>
</dbReference>
<dbReference type="EMBL" id="PJQD01000055">
    <property type="protein sequence ID" value="POY72218.1"/>
    <property type="molecule type" value="Genomic_DNA"/>
</dbReference>
<evidence type="ECO:0008006" key="3">
    <source>
        <dbReference type="Google" id="ProtNLM"/>
    </source>
</evidence>
<protein>
    <recommendedName>
        <fullName evidence="3">BTB domain-containing protein</fullName>
    </recommendedName>
</protein>
<organism evidence="1 2">
    <name type="scientific">Rhodotorula taiwanensis</name>
    <dbReference type="NCBI Taxonomy" id="741276"/>
    <lineage>
        <taxon>Eukaryota</taxon>
        <taxon>Fungi</taxon>
        <taxon>Dikarya</taxon>
        <taxon>Basidiomycota</taxon>
        <taxon>Pucciniomycotina</taxon>
        <taxon>Microbotryomycetes</taxon>
        <taxon>Sporidiobolales</taxon>
        <taxon>Sporidiobolaceae</taxon>
        <taxon>Rhodotorula</taxon>
    </lineage>
</organism>
<accession>A0A2S5B612</accession>
<dbReference type="InterPro" id="IPR011333">
    <property type="entry name" value="SKP1/BTB/POZ_sf"/>
</dbReference>
<dbReference type="AlphaFoldDB" id="A0A2S5B612"/>
<reference evidence="1 2" key="1">
    <citation type="journal article" date="2018" name="Front. Microbiol.">
        <title>Prospects for Fungal Bioremediation of Acidic Radioactive Waste Sites: Characterization and Genome Sequence of Rhodotorula taiwanensis MD1149.</title>
        <authorList>
            <person name="Tkavc R."/>
            <person name="Matrosova V.Y."/>
            <person name="Grichenko O.E."/>
            <person name="Gostincar C."/>
            <person name="Volpe R.P."/>
            <person name="Klimenkova P."/>
            <person name="Gaidamakova E.K."/>
            <person name="Zhou C.E."/>
            <person name="Stewart B.J."/>
            <person name="Lyman M.G."/>
            <person name="Malfatti S.A."/>
            <person name="Rubinfeld B."/>
            <person name="Courtot M."/>
            <person name="Singh J."/>
            <person name="Dalgard C.L."/>
            <person name="Hamilton T."/>
            <person name="Frey K.G."/>
            <person name="Gunde-Cimerman N."/>
            <person name="Dugan L."/>
            <person name="Daly M.J."/>
        </authorList>
    </citation>
    <scope>NUCLEOTIDE SEQUENCE [LARGE SCALE GENOMIC DNA]</scope>
    <source>
        <strain evidence="1 2">MD1149</strain>
    </source>
</reference>